<gene>
    <name evidence="1" type="ordered locus">Rru_A3343</name>
</gene>
<dbReference type="PhylomeDB" id="Q2RP08"/>
<dbReference type="InterPro" id="IPR010237">
    <property type="entry name" value="Pyr-5-nucltdase"/>
</dbReference>
<keyword evidence="2" id="KW-1185">Reference proteome</keyword>
<dbReference type="PANTHER" id="PTHR12725:SF117">
    <property type="entry name" value="HALOACID DEHALOGENASE-LIKE HYDROLASE"/>
    <property type="match status" value="1"/>
</dbReference>
<dbReference type="InterPro" id="IPR023214">
    <property type="entry name" value="HAD_sf"/>
</dbReference>
<dbReference type="Gene3D" id="1.10.150.450">
    <property type="match status" value="1"/>
</dbReference>
<dbReference type="STRING" id="269796.Rru_A3343"/>
<dbReference type="EnsemblBacteria" id="ABC24137">
    <property type="protein sequence ID" value="ABC24137"/>
    <property type="gene ID" value="Rru_A3343"/>
</dbReference>
<dbReference type="SUPFAM" id="SSF56784">
    <property type="entry name" value="HAD-like"/>
    <property type="match status" value="1"/>
</dbReference>
<dbReference type="NCBIfam" id="TIGR01993">
    <property type="entry name" value="Pyr-5-nucltdase"/>
    <property type="match status" value="1"/>
</dbReference>
<dbReference type="eggNOG" id="COG1011">
    <property type="taxonomic scope" value="Bacteria"/>
</dbReference>
<proteinExistence type="predicted"/>
<dbReference type="Proteomes" id="UP000001929">
    <property type="component" value="Chromosome"/>
</dbReference>
<accession>Q2RP08</accession>
<dbReference type="PATRIC" id="fig|269796.9.peg.3457"/>
<dbReference type="Pfam" id="PF00702">
    <property type="entry name" value="Hydrolase"/>
    <property type="match status" value="1"/>
</dbReference>
<dbReference type="PANTHER" id="PTHR12725">
    <property type="entry name" value="HALOACID DEHALOGENASE-LIKE HYDROLASE"/>
    <property type="match status" value="1"/>
</dbReference>
<dbReference type="EMBL" id="CP000230">
    <property type="protein sequence ID" value="ABC24137.1"/>
    <property type="molecule type" value="Genomic_DNA"/>
</dbReference>
<dbReference type="SFLD" id="SFLDS00003">
    <property type="entry name" value="Haloacid_Dehalogenase"/>
    <property type="match status" value="1"/>
</dbReference>
<dbReference type="Gene3D" id="3.40.50.1000">
    <property type="entry name" value="HAD superfamily/HAD-like"/>
    <property type="match status" value="1"/>
</dbReference>
<dbReference type="HOGENOM" id="CLU_059493_2_1_5"/>
<dbReference type="RefSeq" id="WP_011391090.1">
    <property type="nucleotide sequence ID" value="NC_007643.1"/>
</dbReference>
<dbReference type="SFLD" id="SFLDG01129">
    <property type="entry name" value="C1.5:_HAD__Beta-PGM__Phosphata"/>
    <property type="match status" value="1"/>
</dbReference>
<dbReference type="AlphaFoldDB" id="Q2RP08"/>
<protein>
    <submittedName>
        <fullName evidence="1">Pyrimidine 5-nucleotidase</fullName>
    </submittedName>
</protein>
<evidence type="ECO:0000313" key="2">
    <source>
        <dbReference type="Proteomes" id="UP000001929"/>
    </source>
</evidence>
<dbReference type="CDD" id="cd02604">
    <property type="entry name" value="HAD_5NT"/>
    <property type="match status" value="1"/>
</dbReference>
<name>Q2RP08_RHORT</name>
<reference evidence="1 2" key="1">
    <citation type="journal article" date="2011" name="Stand. Genomic Sci.">
        <title>Complete genome sequence of Rhodospirillum rubrum type strain (S1).</title>
        <authorList>
            <person name="Munk A.C."/>
            <person name="Copeland A."/>
            <person name="Lucas S."/>
            <person name="Lapidus A."/>
            <person name="Del Rio T.G."/>
            <person name="Barry K."/>
            <person name="Detter J.C."/>
            <person name="Hammon N."/>
            <person name="Israni S."/>
            <person name="Pitluck S."/>
            <person name="Brettin T."/>
            <person name="Bruce D."/>
            <person name="Han C."/>
            <person name="Tapia R."/>
            <person name="Gilna P."/>
            <person name="Schmutz J."/>
            <person name="Larimer F."/>
            <person name="Land M."/>
            <person name="Kyrpides N.C."/>
            <person name="Mavromatis K."/>
            <person name="Richardson P."/>
            <person name="Rohde M."/>
            <person name="Goker M."/>
            <person name="Klenk H.P."/>
            <person name="Zhang Y."/>
            <person name="Roberts G.P."/>
            <person name="Reslewic S."/>
            <person name="Schwartz D.C."/>
        </authorList>
    </citation>
    <scope>NUCLEOTIDE SEQUENCE [LARGE SCALE GENOMIC DNA]</scope>
    <source>
        <strain evidence="2">ATCC 11170 / ATH 1.1.1 / DSM 467 / LMG 4362 / NCIMB 8255 / S1</strain>
    </source>
</reference>
<dbReference type="InterPro" id="IPR036412">
    <property type="entry name" value="HAD-like_sf"/>
</dbReference>
<dbReference type="InterPro" id="IPR006439">
    <property type="entry name" value="HAD-SF_hydro_IA"/>
</dbReference>
<organism evidence="1 2">
    <name type="scientific">Rhodospirillum rubrum (strain ATCC 11170 / ATH 1.1.1 / DSM 467 / LMG 4362 / NCIMB 8255 / S1)</name>
    <dbReference type="NCBI Taxonomy" id="269796"/>
    <lineage>
        <taxon>Bacteria</taxon>
        <taxon>Pseudomonadati</taxon>
        <taxon>Pseudomonadota</taxon>
        <taxon>Alphaproteobacteria</taxon>
        <taxon>Rhodospirillales</taxon>
        <taxon>Rhodospirillaceae</taxon>
        <taxon>Rhodospirillum</taxon>
    </lineage>
</organism>
<sequence length="238" mass="26473">MEDKMTRPAEGFETWLFDLDNTLYPASADLFAQIDLRMKAYIGRLLGLPPEEAFRLQKHYYHTYGTSLRGLMDEHAIDPADFLAFVHDIDHTVLAADPVLGGLLARLPGRKIVFTNGSTRHALAVLDRLGITDHFEAIHDIAASGFIPKPQPACYDDLIARYGLDPATTIMVEDSHKNLQPAAALGMTTLLVRNTLHWAAVEDGGAPMAYCHHVTDDLRIWLADWLAHQAPHPEVCLD</sequence>
<evidence type="ECO:0000313" key="1">
    <source>
        <dbReference type="EMBL" id="ABC24137.1"/>
    </source>
</evidence>
<dbReference type="KEGG" id="rru:Rru_A3343"/>
<dbReference type="NCBIfam" id="TIGR01509">
    <property type="entry name" value="HAD-SF-IA-v3"/>
    <property type="match status" value="1"/>
</dbReference>
<dbReference type="SFLD" id="SFLDG01132">
    <property type="entry name" value="C1.5.3:_5'-Nucleotidase_Like"/>
    <property type="match status" value="1"/>
</dbReference>